<comment type="caution">
    <text evidence="1">The sequence shown here is derived from an EMBL/GenBank/DDBJ whole genome shotgun (WGS) entry which is preliminary data.</text>
</comment>
<reference evidence="1" key="1">
    <citation type="submission" date="2016-12" db="EMBL/GenBank/DDBJ databases">
        <title>Draft genome sequence of Roseomonas mucosa strain AU37, isolated from a peripheral intravenous catheter.</title>
        <authorList>
            <person name="Choudhury M.A."/>
            <person name="Sidjabat H.E."/>
            <person name="Wailan A.M."/>
            <person name="Zhang L."/>
            <person name="Marsh N.M."/>
            <person name="Rickard C.M."/>
            <person name="Davies M."/>
            <person name="Mcmillan D.J."/>
        </authorList>
    </citation>
    <scope>NUCLEOTIDE SEQUENCE [LARGE SCALE GENOMIC DNA]</scope>
    <source>
        <strain evidence="1">AU37</strain>
    </source>
</reference>
<dbReference type="SUPFAM" id="SSF52467">
    <property type="entry name" value="DHS-like NAD/FAD-binding domain"/>
    <property type="match status" value="1"/>
</dbReference>
<dbReference type="OrthoDB" id="7357874at2"/>
<dbReference type="EMBL" id="LLWF02000171">
    <property type="protein sequence ID" value="ONH81178.1"/>
    <property type="molecule type" value="Genomic_DNA"/>
</dbReference>
<dbReference type="Proteomes" id="UP000054844">
    <property type="component" value="Unassembled WGS sequence"/>
</dbReference>
<protein>
    <submittedName>
        <fullName evidence="1">Uncharacterized protein</fullName>
    </submittedName>
</protein>
<dbReference type="Pfam" id="PF13289">
    <property type="entry name" value="SIR2_2"/>
    <property type="match status" value="1"/>
</dbReference>
<sequence>MQKFNENLLEDLSRQRVVLFLGAGVSSSAVTLAGGRIKGWHKFLDSMRAHVDARIAKQISGLLRKSDYLLACEILQSTLREDWQKYVNAEFGQMAKPSSLHQAIIALDQRIILTTNFDKLIENCWGSSLGESVHLPTVVTSIKNDAFRLFKDHSGKYLVKIHGTVDAPETLIFSRSEYIKLAFGNTLYSTFIENLLLNYTFIFIGFSMDDPAILSLMEMYALRYKDARPHYMFSGGNIPENIRGINLNLRKLNVLAYNAKNNHEELPRILLDLSEQMRRKKREIFANWINEQDSMPLNRMADSG</sequence>
<proteinExistence type="predicted"/>
<evidence type="ECO:0000313" key="1">
    <source>
        <dbReference type="EMBL" id="ONH81178.1"/>
    </source>
</evidence>
<name>A0A1S8D0R5_9PROT</name>
<accession>A0A1S8D0R5</accession>
<keyword evidence="2" id="KW-1185">Reference proteome</keyword>
<evidence type="ECO:0000313" key="2">
    <source>
        <dbReference type="Proteomes" id="UP000054844"/>
    </source>
</evidence>
<dbReference type="Gene3D" id="3.40.50.1220">
    <property type="entry name" value="TPP-binding domain"/>
    <property type="match status" value="1"/>
</dbReference>
<dbReference type="STRING" id="207340.APZ41_021280"/>
<organism evidence="1 2">
    <name type="scientific">Roseomonas mucosa</name>
    <dbReference type="NCBI Taxonomy" id="207340"/>
    <lineage>
        <taxon>Bacteria</taxon>
        <taxon>Pseudomonadati</taxon>
        <taxon>Pseudomonadota</taxon>
        <taxon>Alphaproteobacteria</taxon>
        <taxon>Acetobacterales</taxon>
        <taxon>Roseomonadaceae</taxon>
        <taxon>Roseomonas</taxon>
    </lineage>
</organism>
<gene>
    <name evidence="1" type="ORF">APZ41_021280</name>
</gene>
<dbReference type="AlphaFoldDB" id="A0A1S8D0R5"/>
<dbReference type="InterPro" id="IPR029035">
    <property type="entry name" value="DHS-like_NAD/FAD-binding_dom"/>
</dbReference>
<dbReference type="RefSeq" id="WP_076970470.1">
    <property type="nucleotide sequence ID" value="NZ_LLWF02000171.1"/>
</dbReference>